<reference evidence="3 4" key="1">
    <citation type="submission" date="2015-09" db="EMBL/GenBank/DDBJ databases">
        <authorList>
            <person name="Jackson K.R."/>
            <person name="Lunt B.L."/>
            <person name="Fisher J.N.B."/>
            <person name="Gardner A.V."/>
            <person name="Bailey M.E."/>
            <person name="Deus L.M."/>
            <person name="Earl A.S."/>
            <person name="Gibby P.D."/>
            <person name="Hartmann K.A."/>
            <person name="Liu J.E."/>
            <person name="Manci A.M."/>
            <person name="Nielsen D.A."/>
            <person name="Solomon M.B."/>
            <person name="Breakwell D.P."/>
            <person name="Burnett S.H."/>
            <person name="Grose J.H."/>
        </authorList>
    </citation>
    <scope>NUCLEOTIDE SEQUENCE [LARGE SCALE GENOMIC DNA]</scope>
    <source>
        <strain evidence="3 4">16</strain>
    </source>
</reference>
<proteinExistence type="predicted"/>
<evidence type="ECO:0000256" key="1">
    <source>
        <dbReference type="SAM" id="Phobius"/>
    </source>
</evidence>
<feature type="domain" description="DUF1468" evidence="2">
    <location>
        <begin position="23"/>
        <end position="166"/>
    </location>
</feature>
<dbReference type="Pfam" id="PF07331">
    <property type="entry name" value="TctB"/>
    <property type="match status" value="1"/>
</dbReference>
<evidence type="ECO:0000313" key="4">
    <source>
        <dbReference type="Proteomes" id="UP000048984"/>
    </source>
</evidence>
<accession>A0A0P6W7L5</accession>
<comment type="caution">
    <text evidence="3">The sequence shown here is derived from an EMBL/GenBank/DDBJ whole genome shotgun (WGS) entry which is preliminary data.</text>
</comment>
<reference evidence="3 4" key="2">
    <citation type="submission" date="2015-10" db="EMBL/GenBank/DDBJ databases">
        <title>Draft Genome Sequence of Prosthecomicrobium hirschii ATCC 27832.</title>
        <authorList>
            <person name="Daniel J."/>
            <person name="Givan S.A."/>
            <person name="Brun Y.V."/>
            <person name="Brown P.J."/>
        </authorList>
    </citation>
    <scope>NUCLEOTIDE SEQUENCE [LARGE SCALE GENOMIC DNA]</scope>
    <source>
        <strain evidence="3 4">16</strain>
    </source>
</reference>
<keyword evidence="4" id="KW-1185">Reference proteome</keyword>
<evidence type="ECO:0000313" key="3">
    <source>
        <dbReference type="EMBL" id="KPL55132.1"/>
    </source>
</evidence>
<keyword evidence="1" id="KW-0472">Membrane</keyword>
<feature type="transmembrane region" description="Helical" evidence="1">
    <location>
        <begin position="85"/>
        <end position="104"/>
    </location>
</feature>
<keyword evidence="1" id="KW-0812">Transmembrane</keyword>
<keyword evidence="1" id="KW-1133">Transmembrane helix</keyword>
<feature type="transmembrane region" description="Helical" evidence="1">
    <location>
        <begin position="110"/>
        <end position="130"/>
    </location>
</feature>
<dbReference type="InterPro" id="IPR009936">
    <property type="entry name" value="DUF1468"/>
</dbReference>
<feature type="transmembrane region" description="Helical" evidence="1">
    <location>
        <begin position="185"/>
        <end position="208"/>
    </location>
</feature>
<protein>
    <recommendedName>
        <fullName evidence="2">DUF1468 domain-containing protein</fullName>
    </recommendedName>
</protein>
<sequence length="215" mass="22319">MGMAGHADGPARGERGGLNQSILGGLLLIALAAFAWWAVSSLNAGTMRAMGPAMMPKMLAGLLGLCGVLLVAFGIVKPDARVEGLHLRPAIMIPLGLVVFALTIRPFDLGFMVTPGLGIAIAGPLAMLIGGHASPQARLGELVPLSLFLTAFCIILFGDLLNLAIPVYPLALQDRIPAGWSHHGILRLIAAVYVAVGALTAIPAFAAARRERAHD</sequence>
<dbReference type="Proteomes" id="UP000048984">
    <property type="component" value="Unassembled WGS sequence"/>
</dbReference>
<dbReference type="AlphaFoldDB" id="A0A0P6W7L5"/>
<feature type="transmembrane region" description="Helical" evidence="1">
    <location>
        <begin position="59"/>
        <end position="76"/>
    </location>
</feature>
<gene>
    <name evidence="3" type="ORF">ABB55_25270</name>
</gene>
<evidence type="ECO:0000259" key="2">
    <source>
        <dbReference type="Pfam" id="PF07331"/>
    </source>
</evidence>
<name>A0A0P6W7L5_9HYPH</name>
<feature type="transmembrane region" description="Helical" evidence="1">
    <location>
        <begin position="142"/>
        <end position="165"/>
    </location>
</feature>
<feature type="transmembrane region" description="Helical" evidence="1">
    <location>
        <begin position="21"/>
        <end position="39"/>
    </location>
</feature>
<dbReference type="STRING" id="665126.ABB55_25270"/>
<dbReference type="EMBL" id="LJYW01000001">
    <property type="protein sequence ID" value="KPL55132.1"/>
    <property type="molecule type" value="Genomic_DNA"/>
</dbReference>
<organism evidence="3 4">
    <name type="scientific">Prosthecodimorpha hirschii</name>
    <dbReference type="NCBI Taxonomy" id="665126"/>
    <lineage>
        <taxon>Bacteria</taxon>
        <taxon>Pseudomonadati</taxon>
        <taxon>Pseudomonadota</taxon>
        <taxon>Alphaproteobacteria</taxon>
        <taxon>Hyphomicrobiales</taxon>
        <taxon>Ancalomicrobiaceae</taxon>
        <taxon>Prosthecodimorpha</taxon>
    </lineage>
</organism>